<dbReference type="InterPro" id="IPR045851">
    <property type="entry name" value="AMP-bd_C_sf"/>
</dbReference>
<dbReference type="Pfam" id="PF00501">
    <property type="entry name" value="AMP-binding"/>
    <property type="match status" value="1"/>
</dbReference>
<sequence>MEMTSQRDIHRVSPACAIPDLAGEITAALAGTGPALGLGEVRSTSAPSRIALVIGTSGTTGMSKEVAFTASALLASARASNKFLEAKSGQQWSLFLPLTHIAAVNVIIRSMELGTLPIDLREHQGKYPKVDFTSIVPTQLFRALNSDERLLRHLQSAQAVLVGGAAISPALSQQAKDAGINVVETYGMTETSGGCIYNGQAIEGVEYCLNEKSLVQIRGSVMSETYLNAPELYILSDGWFVTNDLGEIINGKLHILGRADDVIISGGENVSLTAIEATLSIRYPEIEFAAFAVNDIQWGHALHLAVVGEIGESEIAHYLEAALGAASKPKGIHHLEQLPLLGIGKVDRIALAKMVGHE</sequence>
<dbReference type="PANTHER" id="PTHR43201:SF5">
    <property type="entry name" value="MEDIUM-CHAIN ACYL-COA LIGASE ACSF2, MITOCHONDRIAL"/>
    <property type="match status" value="1"/>
</dbReference>
<evidence type="ECO:0000313" key="5">
    <source>
        <dbReference type="Proteomes" id="UP000217186"/>
    </source>
</evidence>
<dbReference type="PROSITE" id="PS00455">
    <property type="entry name" value="AMP_BINDING"/>
    <property type="match status" value="1"/>
</dbReference>
<dbReference type="Gene3D" id="3.30.300.30">
    <property type="match status" value="1"/>
</dbReference>
<dbReference type="InterPro" id="IPR042099">
    <property type="entry name" value="ANL_N_sf"/>
</dbReference>
<dbReference type="AlphaFoldDB" id="A0A249KRT3"/>
<comment type="similarity">
    <text evidence="1">Belongs to the ATP-dependent AMP-binding enzyme family.</text>
</comment>
<dbReference type="OrthoDB" id="9803968at2"/>
<dbReference type="GO" id="GO:0031956">
    <property type="term" value="F:medium-chain fatty acid-CoA ligase activity"/>
    <property type="evidence" value="ECO:0007669"/>
    <property type="project" value="TreeGrafter"/>
</dbReference>
<dbReference type="RefSeq" id="WP_095685344.1">
    <property type="nucleotide sequence ID" value="NZ_CP016776.1"/>
</dbReference>
<protein>
    <submittedName>
        <fullName evidence="4">O-succinylbenzoic acid--CoA ligase</fullName>
    </submittedName>
</protein>
<gene>
    <name evidence="4" type="ORF">A7sIIA15_00645</name>
</gene>
<accession>A0A249KRT3</accession>
<evidence type="ECO:0000313" key="4">
    <source>
        <dbReference type="EMBL" id="ASY19425.1"/>
    </source>
</evidence>
<dbReference type="EMBL" id="CP016776">
    <property type="protein sequence ID" value="ASY19425.1"/>
    <property type="molecule type" value="Genomic_DNA"/>
</dbReference>
<dbReference type="Gene3D" id="3.40.50.12780">
    <property type="entry name" value="N-terminal domain of ligase-like"/>
    <property type="match status" value="1"/>
</dbReference>
<dbReference type="Proteomes" id="UP000217186">
    <property type="component" value="Chromosome"/>
</dbReference>
<evidence type="ECO:0000256" key="2">
    <source>
        <dbReference type="ARBA" id="ARBA00022598"/>
    </source>
</evidence>
<evidence type="ECO:0000256" key="1">
    <source>
        <dbReference type="ARBA" id="ARBA00006432"/>
    </source>
</evidence>
<dbReference type="KEGG" id="pvn:A7sIIA15_00645"/>
<feature type="domain" description="AMP-dependent synthetase/ligase" evidence="3">
    <location>
        <begin position="42"/>
        <end position="197"/>
    </location>
</feature>
<dbReference type="InterPro" id="IPR000873">
    <property type="entry name" value="AMP-dep_synth/lig_dom"/>
</dbReference>
<evidence type="ECO:0000259" key="3">
    <source>
        <dbReference type="Pfam" id="PF00501"/>
    </source>
</evidence>
<organism evidence="4 5">
    <name type="scientific">Candidatus Planktophila vernalis</name>
    <dbReference type="NCBI Taxonomy" id="1884907"/>
    <lineage>
        <taxon>Bacteria</taxon>
        <taxon>Bacillati</taxon>
        <taxon>Actinomycetota</taxon>
        <taxon>Actinomycetes</taxon>
        <taxon>Candidatus Nanopelagicales</taxon>
        <taxon>Candidatus Nanopelagicaceae</taxon>
        <taxon>Candidatus Planktophila</taxon>
    </lineage>
</organism>
<proteinExistence type="inferred from homology"/>
<reference evidence="4 5" key="1">
    <citation type="submission" date="2016-07" db="EMBL/GenBank/DDBJ databases">
        <title>High microdiversification within the ubiquitous acI lineage of Actinobacteria.</title>
        <authorList>
            <person name="Neuenschwander S.M."/>
            <person name="Salcher M."/>
            <person name="Ghai R."/>
            <person name="Pernthaler J."/>
        </authorList>
    </citation>
    <scope>NUCLEOTIDE SEQUENCE [LARGE SCALE GENOMIC DNA]</scope>
    <source>
        <strain evidence="4">MMS-IIA-15</strain>
    </source>
</reference>
<dbReference type="InterPro" id="IPR020845">
    <property type="entry name" value="AMP-binding_CS"/>
</dbReference>
<keyword evidence="2 4" id="KW-0436">Ligase</keyword>
<dbReference type="SUPFAM" id="SSF56801">
    <property type="entry name" value="Acetyl-CoA synthetase-like"/>
    <property type="match status" value="1"/>
</dbReference>
<dbReference type="PANTHER" id="PTHR43201">
    <property type="entry name" value="ACYL-COA SYNTHETASE"/>
    <property type="match status" value="1"/>
</dbReference>
<name>A0A249KRT3_9ACTN</name>
<keyword evidence="5" id="KW-1185">Reference proteome</keyword>
<dbReference type="GO" id="GO:0006631">
    <property type="term" value="P:fatty acid metabolic process"/>
    <property type="evidence" value="ECO:0007669"/>
    <property type="project" value="TreeGrafter"/>
</dbReference>